<keyword evidence="1" id="KW-0732">Signal</keyword>
<dbReference type="Pfam" id="PF13590">
    <property type="entry name" value="DUF4136"/>
    <property type="match status" value="1"/>
</dbReference>
<feature type="chain" id="PRO_5046898628" evidence="1">
    <location>
        <begin position="24"/>
        <end position="189"/>
    </location>
</feature>
<dbReference type="RefSeq" id="WP_220103774.1">
    <property type="nucleotide sequence ID" value="NZ_JAHZSS010000008.1"/>
</dbReference>
<feature type="signal peptide" evidence="1">
    <location>
        <begin position="1"/>
        <end position="23"/>
    </location>
</feature>
<evidence type="ECO:0000259" key="2">
    <source>
        <dbReference type="Pfam" id="PF13590"/>
    </source>
</evidence>
<name>A0ABS7EFH2_9GAMM</name>
<protein>
    <submittedName>
        <fullName evidence="3">DUF4136 domain-containing protein</fullName>
    </submittedName>
</protein>
<keyword evidence="4" id="KW-1185">Reference proteome</keyword>
<dbReference type="EMBL" id="JAHZSS010000008">
    <property type="protein sequence ID" value="MBW8191094.1"/>
    <property type="molecule type" value="Genomic_DNA"/>
</dbReference>
<accession>A0ABS7EFH2</accession>
<dbReference type="InterPro" id="IPR025411">
    <property type="entry name" value="DUF4136"/>
</dbReference>
<feature type="domain" description="DUF4136" evidence="2">
    <location>
        <begin position="28"/>
        <end position="187"/>
    </location>
</feature>
<reference evidence="3" key="1">
    <citation type="submission" date="2021-07" db="EMBL/GenBank/DDBJ databases">
        <title>Neiella marina sp. nov., isolated from the intestinal content of sea cucumber Apostichopus japonicus.</title>
        <authorList>
            <person name="Bai X."/>
        </authorList>
    </citation>
    <scope>NUCLEOTIDE SEQUENCE</scope>
    <source>
        <strain evidence="3">126</strain>
    </source>
</reference>
<evidence type="ECO:0000313" key="3">
    <source>
        <dbReference type="EMBL" id="MBW8191094.1"/>
    </source>
</evidence>
<organism evidence="3 4">
    <name type="scientific">Neiella holothuriorum</name>
    <dbReference type="NCBI Taxonomy" id="2870530"/>
    <lineage>
        <taxon>Bacteria</taxon>
        <taxon>Pseudomonadati</taxon>
        <taxon>Pseudomonadota</taxon>
        <taxon>Gammaproteobacteria</taxon>
        <taxon>Alteromonadales</taxon>
        <taxon>Echinimonadaceae</taxon>
        <taxon>Neiella</taxon>
    </lineage>
</organism>
<evidence type="ECO:0000256" key="1">
    <source>
        <dbReference type="SAM" id="SignalP"/>
    </source>
</evidence>
<dbReference type="Gene3D" id="3.30.160.670">
    <property type="match status" value="1"/>
</dbReference>
<dbReference type="Proteomes" id="UP001166251">
    <property type="component" value="Unassembled WGS sequence"/>
</dbReference>
<comment type="caution">
    <text evidence="3">The sequence shown here is derived from an EMBL/GenBank/DDBJ whole genome shotgun (WGS) entry which is preliminary data.</text>
</comment>
<evidence type="ECO:0000313" key="4">
    <source>
        <dbReference type="Proteomes" id="UP001166251"/>
    </source>
</evidence>
<sequence length="189" mass="21551">MKLITYCRVLMVGLLGLTLTACASTPKVESDYADSFNFAHLKSYHLVPINNNTYAGQPGASLTEQRIEESIKNYLNRRGMTEVPAEEAEVWVSYHVASQDKTQIRSYNTRYNYHARYHRSAWGAGWGNNVDVRQFTEGQLLIDLVDPASNHVVWRGIGTKRLKKSTTTEEREETINQYVDAMFAEVPAW</sequence>
<proteinExistence type="predicted"/>
<dbReference type="PROSITE" id="PS51257">
    <property type="entry name" value="PROKAR_LIPOPROTEIN"/>
    <property type="match status" value="1"/>
</dbReference>
<gene>
    <name evidence="3" type="ORF">K0504_08615</name>
</gene>